<dbReference type="InterPro" id="IPR001680">
    <property type="entry name" value="WD40_rpt"/>
</dbReference>
<feature type="repeat" description="WD" evidence="9">
    <location>
        <begin position="390"/>
        <end position="431"/>
    </location>
</feature>
<comment type="caution">
    <text evidence="13">The sequence shown here is derived from an EMBL/GenBank/DDBJ whole genome shotgun (WGS) entry which is preliminary data.</text>
</comment>
<evidence type="ECO:0000259" key="12">
    <source>
        <dbReference type="Pfam" id="PF08232"/>
    </source>
</evidence>
<evidence type="ECO:0000256" key="8">
    <source>
        <dbReference type="ARBA" id="ARBA00023054"/>
    </source>
</evidence>
<evidence type="ECO:0000256" key="11">
    <source>
        <dbReference type="SAM" id="MobiDB-lite"/>
    </source>
</evidence>
<dbReference type="PROSITE" id="PS50294">
    <property type="entry name" value="WD_REPEATS_REGION"/>
    <property type="match status" value="3"/>
</dbReference>
<keyword evidence="6" id="KW-0677">Repeat</keyword>
<dbReference type="PANTHER" id="PTHR15653">
    <property type="entry name" value="STRIATIN"/>
    <property type="match status" value="1"/>
</dbReference>
<feature type="coiled-coil region" evidence="10">
    <location>
        <begin position="65"/>
        <end position="113"/>
    </location>
</feature>
<evidence type="ECO:0000256" key="5">
    <source>
        <dbReference type="ARBA" id="ARBA00022574"/>
    </source>
</evidence>
<dbReference type="AlphaFoldDB" id="A0AAW1KNB4"/>
<comment type="similarity">
    <text evidence="2">Belongs to the WD repeat striatin family.</text>
</comment>
<dbReference type="InterPro" id="IPR013258">
    <property type="entry name" value="Striatin_N"/>
</dbReference>
<evidence type="ECO:0000256" key="6">
    <source>
        <dbReference type="ARBA" id="ARBA00022737"/>
    </source>
</evidence>
<keyword evidence="5 9" id="KW-0853">WD repeat</keyword>
<dbReference type="Pfam" id="PF00400">
    <property type="entry name" value="WD40"/>
    <property type="match status" value="5"/>
</dbReference>
<reference evidence="13 14" key="1">
    <citation type="journal article" date="2024" name="BMC Genomics">
        <title>De novo assembly and annotation of Popillia japonica's genome with initial clues to its potential as an invasive pest.</title>
        <authorList>
            <person name="Cucini C."/>
            <person name="Boschi S."/>
            <person name="Funari R."/>
            <person name="Cardaioli E."/>
            <person name="Iannotti N."/>
            <person name="Marturano G."/>
            <person name="Paoli F."/>
            <person name="Bruttini M."/>
            <person name="Carapelli A."/>
            <person name="Frati F."/>
            <person name="Nardi F."/>
        </authorList>
    </citation>
    <scope>NUCLEOTIDE SEQUENCE [LARGE SCALE GENOMIC DNA]</scope>
    <source>
        <strain evidence="13">DMR45628</strain>
    </source>
</reference>
<gene>
    <name evidence="13" type="ORF">QE152_g21520</name>
</gene>
<dbReference type="FunFam" id="1.20.5.300:FF:000001">
    <property type="entry name" value="striatin isoform X1"/>
    <property type="match status" value="1"/>
</dbReference>
<dbReference type="GO" id="GO:0005737">
    <property type="term" value="C:cytoplasm"/>
    <property type="evidence" value="ECO:0007669"/>
    <property type="project" value="UniProtKB-SubCell"/>
</dbReference>
<keyword evidence="8 10" id="KW-0175">Coiled coil</keyword>
<dbReference type="InterPro" id="IPR020472">
    <property type="entry name" value="WD40_PAC1"/>
</dbReference>
<accession>A0AAW1KNB4</accession>
<dbReference type="InterPro" id="IPR015943">
    <property type="entry name" value="WD40/YVTN_repeat-like_dom_sf"/>
</dbReference>
<dbReference type="GO" id="GO:0005516">
    <property type="term" value="F:calmodulin binding"/>
    <property type="evidence" value="ECO:0007669"/>
    <property type="project" value="UniProtKB-KW"/>
</dbReference>
<dbReference type="InterPro" id="IPR051488">
    <property type="entry name" value="WD_repeat_striatin"/>
</dbReference>
<dbReference type="FunFam" id="2.130.10.10:FF:000498">
    <property type="entry name" value="Striatin 3"/>
    <property type="match status" value="1"/>
</dbReference>
<organism evidence="13 14">
    <name type="scientific">Popillia japonica</name>
    <name type="common">Japanese beetle</name>
    <dbReference type="NCBI Taxonomy" id="7064"/>
    <lineage>
        <taxon>Eukaryota</taxon>
        <taxon>Metazoa</taxon>
        <taxon>Ecdysozoa</taxon>
        <taxon>Arthropoda</taxon>
        <taxon>Hexapoda</taxon>
        <taxon>Insecta</taxon>
        <taxon>Pterygota</taxon>
        <taxon>Neoptera</taxon>
        <taxon>Endopterygota</taxon>
        <taxon>Coleoptera</taxon>
        <taxon>Polyphaga</taxon>
        <taxon>Scarabaeiformia</taxon>
        <taxon>Scarabaeidae</taxon>
        <taxon>Rutelinae</taxon>
        <taxon>Popillia</taxon>
    </lineage>
</organism>
<dbReference type="FunFam" id="2.130.10.10:FF:000058">
    <property type="entry name" value="striatin isoform X1"/>
    <property type="match status" value="1"/>
</dbReference>
<keyword evidence="4" id="KW-0597">Phosphoprotein</keyword>
<dbReference type="PANTHER" id="PTHR15653:SF0">
    <property type="entry name" value="CONNECTOR OF KINASE TO AP-1, ISOFORM E"/>
    <property type="match status" value="1"/>
</dbReference>
<evidence type="ECO:0000313" key="14">
    <source>
        <dbReference type="Proteomes" id="UP001458880"/>
    </source>
</evidence>
<dbReference type="InterPro" id="IPR036322">
    <property type="entry name" value="WD40_repeat_dom_sf"/>
</dbReference>
<dbReference type="Gene3D" id="2.130.10.10">
    <property type="entry name" value="YVTN repeat-like/Quinoprotein amine dehydrogenase"/>
    <property type="match status" value="3"/>
</dbReference>
<evidence type="ECO:0000256" key="3">
    <source>
        <dbReference type="ARBA" id="ARBA00022490"/>
    </source>
</evidence>
<feature type="repeat" description="WD" evidence="9">
    <location>
        <begin position="500"/>
        <end position="531"/>
    </location>
</feature>
<evidence type="ECO:0000256" key="2">
    <source>
        <dbReference type="ARBA" id="ARBA00009616"/>
    </source>
</evidence>
<dbReference type="SUPFAM" id="SSF50978">
    <property type="entry name" value="WD40 repeat-like"/>
    <property type="match status" value="1"/>
</dbReference>
<dbReference type="InterPro" id="IPR019775">
    <property type="entry name" value="WD40_repeat_CS"/>
</dbReference>
<sequence>MKIYGNLTMEDTSIRENGGQIQMGPQGGSVVNNKPSEQGNSQVQYSIPGILHFIQHEWARFELERSQWEVDRAELQARIAFLQGERKGQENLKNDLVRRIKMLEYALKQERAKYHKLKYGVDLQQGDMKPPVLEDSNNVDSQAETESPVVANHPSWRQGRQLLRQYLQEIGYTDRIIDVRSTRVRALLGLNNNAEQDENVNGAPVNGNESNKRASETQGRRTPAKKTQPSSLAEAMMMETEAAVMVNLDFLTNADVDMEDDDDINEDVELEPGDEMDDDVKAVKRKGKLDDDVDAEAMEVLNELNLLSESVDHQRQDIKEESNEWNKGLSYSSTGKPCRQLRINDEENIDSTLGLGELAQLTVNNDAETTYDISSSKEAFRKTWNAKYTLRSHFDGVRALAFHPTEPVLITASEDHTLKLWNLQKTVPAKKSASLDVEPLYTFRCHTGPVLCLAISGTGEYCYSGGLDRNIHCWHRSHGCSMSNIDPYDLFEPEVLNCTLSGHTDAVWGLSVLHSRQHLVSCAADGTVKLWAPHSEGALLNTFTSEADGVPSSVDFVNDEPNRIVAAFNSSHSIIFDTETGKPVVRLESGQDSVAANKQINRVVCHPTLPLTISAHEDRHIRFWDNNTGKIVHSMVAHLDAVTSLAVDPNGLYLLSGSHDCSIRLWHLDNKTCVQEITAHRKKFDESILDVAFHPSRPYIASAGADGLAKVFV</sequence>
<dbReference type="Gene3D" id="1.20.5.300">
    <property type="match status" value="1"/>
</dbReference>
<name>A0AAW1KNB4_POPJA</name>
<proteinExistence type="inferred from homology"/>
<dbReference type="Pfam" id="PF08232">
    <property type="entry name" value="Striatin"/>
    <property type="match status" value="1"/>
</dbReference>
<dbReference type="PROSITE" id="PS00678">
    <property type="entry name" value="WD_REPEATS_1"/>
    <property type="match status" value="1"/>
</dbReference>
<protein>
    <submittedName>
        <fullName evidence="13">WD domain, G-beta repeat</fullName>
    </submittedName>
</protein>
<feature type="repeat" description="WD" evidence="9">
    <location>
        <begin position="443"/>
        <end position="474"/>
    </location>
</feature>
<dbReference type="PROSITE" id="PS50082">
    <property type="entry name" value="WD_REPEATS_2"/>
    <property type="match status" value="4"/>
</dbReference>
<feature type="compositionally biased region" description="Basic and acidic residues" evidence="11">
    <location>
        <begin position="210"/>
        <end position="219"/>
    </location>
</feature>
<comment type="subcellular location">
    <subcellularLocation>
        <location evidence="1">Cytoplasm</location>
    </subcellularLocation>
</comment>
<evidence type="ECO:0000256" key="1">
    <source>
        <dbReference type="ARBA" id="ARBA00004496"/>
    </source>
</evidence>
<feature type="repeat" description="WD" evidence="9">
    <location>
        <begin position="635"/>
        <end position="676"/>
    </location>
</feature>
<dbReference type="CDD" id="cd00200">
    <property type="entry name" value="WD40"/>
    <property type="match status" value="1"/>
</dbReference>
<keyword evidence="3" id="KW-0963">Cytoplasm</keyword>
<dbReference type="Proteomes" id="UP001458880">
    <property type="component" value="Unassembled WGS sequence"/>
</dbReference>
<keyword evidence="14" id="KW-1185">Reference proteome</keyword>
<feature type="domain" description="Striatin N-terminal" evidence="12">
    <location>
        <begin position="47"/>
        <end position="177"/>
    </location>
</feature>
<evidence type="ECO:0000313" key="13">
    <source>
        <dbReference type="EMBL" id="KAK9721533.1"/>
    </source>
</evidence>
<keyword evidence="7" id="KW-0112">Calmodulin-binding</keyword>
<evidence type="ECO:0000256" key="10">
    <source>
        <dbReference type="SAM" id="Coils"/>
    </source>
</evidence>
<evidence type="ECO:0000256" key="4">
    <source>
        <dbReference type="ARBA" id="ARBA00022553"/>
    </source>
</evidence>
<evidence type="ECO:0000256" key="7">
    <source>
        <dbReference type="ARBA" id="ARBA00022860"/>
    </source>
</evidence>
<dbReference type="PRINTS" id="PR00320">
    <property type="entry name" value="GPROTEINBRPT"/>
</dbReference>
<dbReference type="SMART" id="SM00320">
    <property type="entry name" value="WD40"/>
    <property type="match status" value="7"/>
</dbReference>
<dbReference type="EMBL" id="JASPKY010000198">
    <property type="protein sequence ID" value="KAK9721533.1"/>
    <property type="molecule type" value="Genomic_DNA"/>
</dbReference>
<evidence type="ECO:0000256" key="9">
    <source>
        <dbReference type="PROSITE-ProRule" id="PRU00221"/>
    </source>
</evidence>
<feature type="region of interest" description="Disordered" evidence="11">
    <location>
        <begin position="196"/>
        <end position="231"/>
    </location>
</feature>